<dbReference type="eggNOG" id="KOG1575">
    <property type="taxonomic scope" value="Eukaryota"/>
</dbReference>
<evidence type="ECO:0000313" key="4">
    <source>
        <dbReference type="Proteomes" id="UP000018144"/>
    </source>
</evidence>
<feature type="domain" description="NADP-dependent oxidoreductase" evidence="2">
    <location>
        <begin position="18"/>
        <end position="312"/>
    </location>
</feature>
<dbReference type="PANTHER" id="PTHR43625">
    <property type="entry name" value="AFLATOXIN B1 ALDEHYDE REDUCTASE"/>
    <property type="match status" value="1"/>
</dbReference>
<evidence type="ECO:0000259" key="2">
    <source>
        <dbReference type="Pfam" id="PF00248"/>
    </source>
</evidence>
<dbReference type="EMBL" id="HF936373">
    <property type="protein sequence ID" value="CCX16300.1"/>
    <property type="molecule type" value="Genomic_DNA"/>
</dbReference>
<dbReference type="InterPro" id="IPR020471">
    <property type="entry name" value="AKR"/>
</dbReference>
<dbReference type="STRING" id="1076935.U4LBX4"/>
<dbReference type="SUPFAM" id="SSF51430">
    <property type="entry name" value="NAD(P)-linked oxidoreductase"/>
    <property type="match status" value="1"/>
</dbReference>
<reference evidence="3 4" key="1">
    <citation type="journal article" date="2013" name="PLoS Genet.">
        <title>The genome and development-dependent transcriptomes of Pyronema confluens: a window into fungal evolution.</title>
        <authorList>
            <person name="Traeger S."/>
            <person name="Altegoer F."/>
            <person name="Freitag M."/>
            <person name="Gabaldon T."/>
            <person name="Kempken F."/>
            <person name="Kumar A."/>
            <person name="Marcet-Houben M."/>
            <person name="Poggeler S."/>
            <person name="Stajich J.E."/>
            <person name="Nowrousian M."/>
        </authorList>
    </citation>
    <scope>NUCLEOTIDE SEQUENCE [LARGE SCALE GENOMIC DNA]</scope>
    <source>
        <strain evidence="4">CBS 100304</strain>
        <tissue evidence="3">Vegetative mycelium</tissue>
    </source>
</reference>
<proteinExistence type="predicted"/>
<evidence type="ECO:0000256" key="1">
    <source>
        <dbReference type="ARBA" id="ARBA00023002"/>
    </source>
</evidence>
<dbReference type="OMA" id="GPHHNEE"/>
<dbReference type="GO" id="GO:0016491">
    <property type="term" value="F:oxidoreductase activity"/>
    <property type="evidence" value="ECO:0007669"/>
    <property type="project" value="UniProtKB-KW"/>
</dbReference>
<gene>
    <name evidence="3" type="ORF">PCON_02896</name>
</gene>
<protein>
    <submittedName>
        <fullName evidence="3">Similar to Aldo-keto reductase yakc [NADP(+)] acc. no. Q09923</fullName>
    </submittedName>
</protein>
<name>U4LBX4_PYROM</name>
<organism evidence="3 4">
    <name type="scientific">Pyronema omphalodes (strain CBS 100304)</name>
    <name type="common">Pyronema confluens</name>
    <dbReference type="NCBI Taxonomy" id="1076935"/>
    <lineage>
        <taxon>Eukaryota</taxon>
        <taxon>Fungi</taxon>
        <taxon>Dikarya</taxon>
        <taxon>Ascomycota</taxon>
        <taxon>Pezizomycotina</taxon>
        <taxon>Pezizomycetes</taxon>
        <taxon>Pezizales</taxon>
        <taxon>Pyronemataceae</taxon>
        <taxon>Pyronema</taxon>
    </lineage>
</organism>
<dbReference type="InterPro" id="IPR023210">
    <property type="entry name" value="NADP_OxRdtase_dom"/>
</dbReference>
<dbReference type="Pfam" id="PF00248">
    <property type="entry name" value="Aldo_ket_red"/>
    <property type="match status" value="1"/>
</dbReference>
<dbReference type="GO" id="GO:0005737">
    <property type="term" value="C:cytoplasm"/>
    <property type="evidence" value="ECO:0007669"/>
    <property type="project" value="TreeGrafter"/>
</dbReference>
<keyword evidence="4" id="KW-1185">Reference proteome</keyword>
<dbReference type="AlphaFoldDB" id="U4LBX4"/>
<keyword evidence="1" id="KW-0560">Oxidoreductase</keyword>
<dbReference type="Proteomes" id="UP000018144">
    <property type="component" value="Unassembled WGS sequence"/>
</dbReference>
<sequence>MSLPTRTLGRDGPTVTGLGLGCMGLSAFYGPPPPDSERLAFLDRAYELGLTFWDSADIYQDNEDLLGQWFAKTGKRSEIFLATKFAINKSGNGPFIRGDREYVRQSVEKSLKRLGTDYIDLYYQHRPDPATPIEETMTELVALQKEGKIRHIGLSECSAATLHRASKIGKVTAYQIEYSPFFTEIELEEIGVLKACRELGIAIVPYSPLGRGFLTGKYKSIDDFPEDDFRRAVPRYNVKENFDKSLALVDEIQKLATVKGCTVGQLTLAWILAQGDDFVPIPGTTKIANLEENLGALKIQLSKEEEAQVRKAVDAAGHTGERYPKEMMGTLFGETPESK</sequence>
<dbReference type="Gene3D" id="3.20.20.100">
    <property type="entry name" value="NADP-dependent oxidoreductase domain"/>
    <property type="match status" value="1"/>
</dbReference>
<dbReference type="PANTHER" id="PTHR43625:SF40">
    <property type="entry name" value="ALDO-KETO REDUCTASE YAKC [NADP(+)]"/>
    <property type="match status" value="1"/>
</dbReference>
<evidence type="ECO:0000313" key="3">
    <source>
        <dbReference type="EMBL" id="CCX16300.1"/>
    </source>
</evidence>
<dbReference type="OrthoDB" id="37537at2759"/>
<dbReference type="InterPro" id="IPR050791">
    <property type="entry name" value="Aldo-Keto_reductase"/>
</dbReference>
<dbReference type="PROSITE" id="PS51257">
    <property type="entry name" value="PROKAR_LIPOPROTEIN"/>
    <property type="match status" value="1"/>
</dbReference>
<dbReference type="PRINTS" id="PR00069">
    <property type="entry name" value="ALDKETRDTASE"/>
</dbReference>
<dbReference type="InterPro" id="IPR036812">
    <property type="entry name" value="NAD(P)_OxRdtase_dom_sf"/>
</dbReference>
<accession>U4LBX4</accession>